<reference evidence="2 3" key="1">
    <citation type="journal article" date="2018" name="Front. Plant Sci.">
        <title>Red Clover (Trifolium pratense) and Zigzag Clover (T. medium) - A Picture of Genomic Similarities and Differences.</title>
        <authorList>
            <person name="Dluhosova J."/>
            <person name="Istvanek J."/>
            <person name="Nedelnik J."/>
            <person name="Repkova J."/>
        </authorList>
    </citation>
    <scope>NUCLEOTIDE SEQUENCE [LARGE SCALE GENOMIC DNA]</scope>
    <source>
        <strain evidence="3">cv. 10/8</strain>
        <tissue evidence="2">Leaf</tissue>
    </source>
</reference>
<feature type="compositionally biased region" description="Basic and acidic residues" evidence="1">
    <location>
        <begin position="38"/>
        <end position="55"/>
    </location>
</feature>
<protein>
    <submittedName>
        <fullName evidence="2">Uncharacterized protein</fullName>
    </submittedName>
</protein>
<feature type="compositionally biased region" description="Polar residues" evidence="1">
    <location>
        <begin position="12"/>
        <end position="36"/>
    </location>
</feature>
<evidence type="ECO:0000313" key="3">
    <source>
        <dbReference type="Proteomes" id="UP000265520"/>
    </source>
</evidence>
<feature type="region of interest" description="Disordered" evidence="1">
    <location>
        <begin position="1"/>
        <end position="55"/>
    </location>
</feature>
<proteinExistence type="predicted"/>
<keyword evidence="3" id="KW-1185">Reference proteome</keyword>
<evidence type="ECO:0000256" key="1">
    <source>
        <dbReference type="SAM" id="MobiDB-lite"/>
    </source>
</evidence>
<accession>A0A392W587</accession>
<evidence type="ECO:0000313" key="2">
    <source>
        <dbReference type="EMBL" id="MCI94913.1"/>
    </source>
</evidence>
<feature type="compositionally biased region" description="Basic residues" evidence="1">
    <location>
        <begin position="1"/>
        <end position="11"/>
    </location>
</feature>
<feature type="non-terminal residue" evidence="2">
    <location>
        <position position="55"/>
    </location>
</feature>
<comment type="caution">
    <text evidence="2">The sequence shown here is derived from an EMBL/GenBank/DDBJ whole genome shotgun (WGS) entry which is preliminary data.</text>
</comment>
<sequence length="55" mass="6406">MQNSNRFRRTRNCSGRATTNINHPRSSGTSETQTNRIWPERGERGGAEWRTQRTT</sequence>
<dbReference type="Proteomes" id="UP000265520">
    <property type="component" value="Unassembled WGS sequence"/>
</dbReference>
<dbReference type="AlphaFoldDB" id="A0A392W587"/>
<dbReference type="EMBL" id="LXQA011370156">
    <property type="protein sequence ID" value="MCI94913.1"/>
    <property type="molecule type" value="Genomic_DNA"/>
</dbReference>
<organism evidence="2 3">
    <name type="scientific">Trifolium medium</name>
    <dbReference type="NCBI Taxonomy" id="97028"/>
    <lineage>
        <taxon>Eukaryota</taxon>
        <taxon>Viridiplantae</taxon>
        <taxon>Streptophyta</taxon>
        <taxon>Embryophyta</taxon>
        <taxon>Tracheophyta</taxon>
        <taxon>Spermatophyta</taxon>
        <taxon>Magnoliopsida</taxon>
        <taxon>eudicotyledons</taxon>
        <taxon>Gunneridae</taxon>
        <taxon>Pentapetalae</taxon>
        <taxon>rosids</taxon>
        <taxon>fabids</taxon>
        <taxon>Fabales</taxon>
        <taxon>Fabaceae</taxon>
        <taxon>Papilionoideae</taxon>
        <taxon>50 kb inversion clade</taxon>
        <taxon>NPAAA clade</taxon>
        <taxon>Hologalegina</taxon>
        <taxon>IRL clade</taxon>
        <taxon>Trifolieae</taxon>
        <taxon>Trifolium</taxon>
    </lineage>
</organism>
<name>A0A392W587_9FABA</name>